<evidence type="ECO:0000313" key="10">
    <source>
        <dbReference type="Proteomes" id="UP000278983"/>
    </source>
</evidence>
<comment type="similarity">
    <text evidence="1 6">Belongs to the iron/manganese superoxide dismutase family.</text>
</comment>
<feature type="domain" description="Manganese/iron superoxide dismutase C-terminal" evidence="8">
    <location>
        <begin position="121"/>
        <end position="222"/>
    </location>
</feature>
<feature type="binding site" evidence="5">
    <location>
        <position position="189"/>
    </location>
    <ligand>
        <name>Mn(2+)</name>
        <dbReference type="ChEBI" id="CHEBI:29035"/>
    </ligand>
</feature>
<name>A0A432LN82_9BACT</name>
<comment type="catalytic activity">
    <reaction evidence="6">
        <text>2 superoxide + 2 H(+) = H2O2 + O2</text>
        <dbReference type="Rhea" id="RHEA:20696"/>
        <dbReference type="ChEBI" id="CHEBI:15378"/>
        <dbReference type="ChEBI" id="CHEBI:15379"/>
        <dbReference type="ChEBI" id="CHEBI:16240"/>
        <dbReference type="ChEBI" id="CHEBI:18421"/>
        <dbReference type="EC" id="1.15.1.1"/>
    </reaction>
</comment>
<dbReference type="AlphaFoldDB" id="A0A432LN82"/>
<dbReference type="OrthoDB" id="9803125at2"/>
<evidence type="ECO:0000256" key="1">
    <source>
        <dbReference type="ARBA" id="ARBA00008714"/>
    </source>
</evidence>
<organism evidence="9 10">
    <name type="scientific">Prevotella koreensis</name>
    <dbReference type="NCBI Taxonomy" id="2490854"/>
    <lineage>
        <taxon>Bacteria</taxon>
        <taxon>Pseudomonadati</taxon>
        <taxon>Bacteroidota</taxon>
        <taxon>Bacteroidia</taxon>
        <taxon>Bacteroidales</taxon>
        <taxon>Prevotellaceae</taxon>
        <taxon>Prevotella</taxon>
    </lineage>
</organism>
<evidence type="ECO:0000256" key="3">
    <source>
        <dbReference type="ARBA" id="ARBA00022723"/>
    </source>
</evidence>
<dbReference type="InterPro" id="IPR019831">
    <property type="entry name" value="Mn/Fe_SOD_N"/>
</dbReference>
<dbReference type="InterPro" id="IPR019832">
    <property type="entry name" value="Mn/Fe_SOD_C"/>
</dbReference>
<evidence type="ECO:0000256" key="5">
    <source>
        <dbReference type="PIRSR" id="PIRSR000349-1"/>
    </source>
</evidence>
<comment type="caution">
    <text evidence="9">The sequence shown here is derived from an EMBL/GenBank/DDBJ whole genome shotgun (WGS) entry which is preliminary data.</text>
</comment>
<feature type="binding site" evidence="5">
    <location>
        <position position="57"/>
    </location>
    <ligand>
        <name>Mn(2+)</name>
        <dbReference type="ChEBI" id="CHEBI:29035"/>
    </ligand>
</feature>
<evidence type="ECO:0000256" key="2">
    <source>
        <dbReference type="ARBA" id="ARBA00012682"/>
    </source>
</evidence>
<dbReference type="PROSITE" id="PS00088">
    <property type="entry name" value="SOD_MN"/>
    <property type="match status" value="1"/>
</dbReference>
<dbReference type="InterPro" id="IPR019833">
    <property type="entry name" value="Mn/Fe_SOD_BS"/>
</dbReference>
<dbReference type="GO" id="GO:0004784">
    <property type="term" value="F:superoxide dismutase activity"/>
    <property type="evidence" value="ECO:0007669"/>
    <property type="project" value="UniProtKB-EC"/>
</dbReference>
<dbReference type="SUPFAM" id="SSF54719">
    <property type="entry name" value="Fe,Mn superoxide dismutase (SOD), C-terminal domain"/>
    <property type="match status" value="1"/>
</dbReference>
<dbReference type="GO" id="GO:0046872">
    <property type="term" value="F:metal ion binding"/>
    <property type="evidence" value="ECO:0007669"/>
    <property type="project" value="UniProtKB-KW"/>
</dbReference>
<dbReference type="Pfam" id="PF00081">
    <property type="entry name" value="Sod_Fe_N"/>
    <property type="match status" value="1"/>
</dbReference>
<comment type="function">
    <text evidence="6">Destroys radicals which are normally produced within the cells and which are toxic to biological systems.</text>
</comment>
<dbReference type="SUPFAM" id="SSF46609">
    <property type="entry name" value="Fe,Mn superoxide dismutase (SOD), N-terminal domain"/>
    <property type="match status" value="1"/>
</dbReference>
<dbReference type="PANTHER" id="PTHR42769">
    <property type="entry name" value="SUPEROXIDE DISMUTASE"/>
    <property type="match status" value="1"/>
</dbReference>
<keyword evidence="3 5" id="KW-0479">Metal-binding</keyword>
<feature type="binding site" evidence="5">
    <location>
        <position position="193"/>
    </location>
    <ligand>
        <name>Mn(2+)</name>
        <dbReference type="ChEBI" id="CHEBI:29035"/>
    </ligand>
</feature>
<dbReference type="Gene3D" id="3.55.40.20">
    <property type="entry name" value="Iron/manganese superoxide dismutase, C-terminal domain"/>
    <property type="match status" value="1"/>
</dbReference>
<dbReference type="Pfam" id="PF02777">
    <property type="entry name" value="Sod_Fe_C"/>
    <property type="match status" value="1"/>
</dbReference>
<proteinExistence type="inferred from homology"/>
<dbReference type="EMBL" id="RYYU01000001">
    <property type="protein sequence ID" value="RUL60290.1"/>
    <property type="molecule type" value="Genomic_DNA"/>
</dbReference>
<gene>
    <name evidence="9" type="ORF">EHV08_01245</name>
</gene>
<dbReference type="EC" id="1.15.1.1" evidence="2 6"/>
<feature type="binding site" evidence="5">
    <location>
        <position position="105"/>
    </location>
    <ligand>
        <name>Mn(2+)</name>
        <dbReference type="ChEBI" id="CHEBI:29035"/>
    </ligand>
</feature>
<dbReference type="PANTHER" id="PTHR42769:SF3">
    <property type="entry name" value="SUPEROXIDE DISMUTASE [FE] 2, CHLOROPLASTIC"/>
    <property type="match status" value="1"/>
</dbReference>
<dbReference type="Gene3D" id="1.10.287.990">
    <property type="entry name" value="Fe,Mn superoxide dismutase (SOD) domain"/>
    <property type="match status" value="1"/>
</dbReference>
<protein>
    <recommendedName>
        <fullName evidence="2 6">Superoxide dismutase</fullName>
        <ecNumber evidence="2 6">1.15.1.1</ecNumber>
    </recommendedName>
</protein>
<evidence type="ECO:0000256" key="6">
    <source>
        <dbReference type="RuleBase" id="RU000414"/>
    </source>
</evidence>
<evidence type="ECO:0000256" key="4">
    <source>
        <dbReference type="ARBA" id="ARBA00023002"/>
    </source>
</evidence>
<evidence type="ECO:0000259" key="8">
    <source>
        <dbReference type="Pfam" id="PF02777"/>
    </source>
</evidence>
<reference evidence="9 10" key="1">
    <citation type="submission" date="2018-12" db="EMBL/GenBank/DDBJ databases">
        <title>Genome sequencing of Prevotella sp. KCOM 3155 (= JS262).</title>
        <authorList>
            <person name="Kook J.-K."/>
            <person name="Park S.-N."/>
            <person name="Lim Y.K."/>
        </authorList>
    </citation>
    <scope>NUCLEOTIDE SEQUENCE [LARGE SCALE GENOMIC DNA]</scope>
    <source>
        <strain evidence="9 10">KCOM 3155</strain>
    </source>
</reference>
<dbReference type="FunFam" id="3.55.40.20:FF:000001">
    <property type="entry name" value="Superoxide dismutase"/>
    <property type="match status" value="1"/>
</dbReference>
<keyword evidence="10" id="KW-1185">Reference proteome</keyword>
<accession>A0A432LN82</accession>
<keyword evidence="4 6" id="KW-0560">Oxidoreductase</keyword>
<evidence type="ECO:0000313" key="9">
    <source>
        <dbReference type="EMBL" id="RUL60290.1"/>
    </source>
</evidence>
<dbReference type="InterPro" id="IPR036324">
    <property type="entry name" value="Mn/Fe_SOD_N_sf"/>
</dbReference>
<dbReference type="InterPro" id="IPR036314">
    <property type="entry name" value="SOD_C_sf"/>
</dbReference>
<dbReference type="PIRSF" id="PIRSF000349">
    <property type="entry name" value="SODismutase"/>
    <property type="match status" value="1"/>
</dbReference>
<dbReference type="InterPro" id="IPR001189">
    <property type="entry name" value="Mn/Fe_SOD"/>
</dbReference>
<feature type="domain" description="Manganese/iron superoxide dismutase N-terminal" evidence="7">
    <location>
        <begin position="34"/>
        <end position="111"/>
    </location>
</feature>
<evidence type="ECO:0000259" key="7">
    <source>
        <dbReference type="Pfam" id="PF00081"/>
    </source>
</evidence>
<dbReference type="PRINTS" id="PR01703">
    <property type="entry name" value="MNSODISMTASE"/>
</dbReference>
<dbReference type="Proteomes" id="UP000278983">
    <property type="component" value="Unassembled WGS sequence"/>
</dbReference>
<sequence length="224" mass="25214">MIEYICCGHRGLRLPLQCENETITIQIKEIMKINMPTLPYAANALEPVISEQTINFHYGKHLQNYVNTTNSLIEGTELEGKSIEEIVKTAPLGPVYNNAGQSLNHSLYFLQFMSPVENNAPEGKIAEAINASFGSFDEFKKQFAQAAATLFGSGWAWLSQDKDGKLVITKEPNGDNPLHSGLNPLMGIDVWEHAYYLDFQNRRVDHIDATWSIINWKAVESRLK</sequence>